<dbReference type="PANTHER" id="PTHR12901">
    <property type="entry name" value="SPERM PROTEIN HOMOLOG"/>
    <property type="match status" value="1"/>
</dbReference>
<organism evidence="3 4">
    <name type="scientific">Ramlibacter lithotrophicus</name>
    <dbReference type="NCBI Taxonomy" id="2606681"/>
    <lineage>
        <taxon>Bacteria</taxon>
        <taxon>Pseudomonadati</taxon>
        <taxon>Pseudomonadota</taxon>
        <taxon>Betaproteobacteria</taxon>
        <taxon>Burkholderiales</taxon>
        <taxon>Comamonadaceae</taxon>
        <taxon>Ramlibacter</taxon>
    </lineage>
</organism>
<protein>
    <submittedName>
        <fullName evidence="3">Type II toxin-antitoxin system RatA family toxin</fullName>
    </submittedName>
</protein>
<dbReference type="RefSeq" id="WP_168105629.1">
    <property type="nucleotide sequence ID" value="NZ_VTOX01000001.1"/>
</dbReference>
<evidence type="ECO:0000313" key="4">
    <source>
        <dbReference type="Proteomes" id="UP000521868"/>
    </source>
</evidence>
<dbReference type="InterPro" id="IPR044996">
    <property type="entry name" value="COQ10-like"/>
</dbReference>
<evidence type="ECO:0000259" key="2">
    <source>
        <dbReference type="Pfam" id="PF03364"/>
    </source>
</evidence>
<dbReference type="PANTHER" id="PTHR12901:SF10">
    <property type="entry name" value="COENZYME Q-BINDING PROTEIN COQ10, MITOCHONDRIAL"/>
    <property type="match status" value="1"/>
</dbReference>
<keyword evidence="4" id="KW-1185">Reference proteome</keyword>
<dbReference type="InterPro" id="IPR005031">
    <property type="entry name" value="COQ10_START"/>
</dbReference>
<dbReference type="SUPFAM" id="SSF55961">
    <property type="entry name" value="Bet v1-like"/>
    <property type="match status" value="1"/>
</dbReference>
<dbReference type="GO" id="GO:0048039">
    <property type="term" value="F:ubiquinone binding"/>
    <property type="evidence" value="ECO:0007669"/>
    <property type="project" value="InterPro"/>
</dbReference>
<evidence type="ECO:0000313" key="3">
    <source>
        <dbReference type="EMBL" id="NKE64547.1"/>
    </source>
</evidence>
<dbReference type="CDD" id="cd07813">
    <property type="entry name" value="COQ10p_like"/>
    <property type="match status" value="1"/>
</dbReference>
<sequence length="146" mass="16847">MKTVHKSVLIWYSPEEMFQLVTDVERYPEFLPWCNKGIAVEEWDTGMLAEIGISFMGIHQTWRTRNEHVPGREVRLHLEEGPFSRLEGKWTFTPLGTGEQRACKVELELHYGFENSTLGRLVSPVFDKIAGTMVDAFVKRAEQVYG</sequence>
<feature type="domain" description="Coenzyme Q-binding protein COQ10 START" evidence="2">
    <location>
        <begin position="12"/>
        <end position="137"/>
    </location>
</feature>
<dbReference type="Proteomes" id="UP000521868">
    <property type="component" value="Unassembled WGS sequence"/>
</dbReference>
<evidence type="ECO:0000256" key="1">
    <source>
        <dbReference type="ARBA" id="ARBA00008918"/>
    </source>
</evidence>
<comment type="similarity">
    <text evidence="1">Belongs to the ribosome association toxin RatA family.</text>
</comment>
<dbReference type="AlphaFoldDB" id="A0A7X6DCB2"/>
<dbReference type="EMBL" id="VTOX01000001">
    <property type="protein sequence ID" value="NKE64547.1"/>
    <property type="molecule type" value="Genomic_DNA"/>
</dbReference>
<proteinExistence type="inferred from homology"/>
<accession>A0A7X6DCB2</accession>
<dbReference type="GO" id="GO:0045333">
    <property type="term" value="P:cellular respiration"/>
    <property type="evidence" value="ECO:0007669"/>
    <property type="project" value="InterPro"/>
</dbReference>
<comment type="caution">
    <text evidence="3">The sequence shown here is derived from an EMBL/GenBank/DDBJ whole genome shotgun (WGS) entry which is preliminary data.</text>
</comment>
<dbReference type="InterPro" id="IPR023393">
    <property type="entry name" value="START-like_dom_sf"/>
</dbReference>
<dbReference type="Pfam" id="PF03364">
    <property type="entry name" value="Polyketide_cyc"/>
    <property type="match status" value="1"/>
</dbReference>
<gene>
    <name evidence="3" type="ORF">RAMLITH_01830</name>
</gene>
<dbReference type="Gene3D" id="3.30.530.20">
    <property type="match status" value="1"/>
</dbReference>
<name>A0A7X6DCB2_9BURK</name>
<reference evidence="3 4" key="1">
    <citation type="journal article" date="2020" name="Nature">
        <title>Bacterial chemolithoautotrophy via manganese oxidation.</title>
        <authorList>
            <person name="Yu H."/>
            <person name="Leadbetter J.R."/>
        </authorList>
    </citation>
    <scope>NUCLEOTIDE SEQUENCE [LARGE SCALE GENOMIC DNA]</scope>
    <source>
        <strain evidence="3 4">RBP-1</strain>
    </source>
</reference>